<dbReference type="AlphaFoldDB" id="A0A5C1ANJ1"/>
<reference evidence="2" key="1">
    <citation type="submission" date="2019-08" db="EMBL/GenBank/DDBJ databases">
        <title>Limnoglobus roseus gen. nov., sp. nov., a novel freshwater planctomycete with a giant genome from the family Gemmataceae.</title>
        <authorList>
            <person name="Kulichevskaya I.S."/>
            <person name="Naumoff D.G."/>
            <person name="Miroshnikov K."/>
            <person name="Ivanova A."/>
            <person name="Philippov D.A."/>
            <person name="Hakobyan A."/>
            <person name="Rijpstra I.C."/>
            <person name="Sinninghe Damste J.S."/>
            <person name="Liesack W."/>
            <person name="Dedysh S.N."/>
        </authorList>
    </citation>
    <scope>NUCLEOTIDE SEQUENCE [LARGE SCALE GENOMIC DNA]</scope>
    <source>
        <strain evidence="2">PX52</strain>
    </source>
</reference>
<proteinExistence type="predicted"/>
<sequence length="323" mass="37233">MTVRKYLSEFAVNMQAKQVLVMLPTYLEHLPADYFRPPYQSHIYGIARRPRVAFDPDSIVVTPEAIRGTVIAQRRGKPQQYDFEVKNYPADPVVKCECEYPYSDFRFIDAKGEVALEGPVIQYLMKAGVGSVYPELVDLEILYVGQAYGKDGSRTAPQRLTSHETLQKILAEAIQRSPDMQIWIVLFSFGEWLIASFDGRVEVNEEEQKEDLSHMWNVLGTRITEAQRINYCEAALIRYFQPQYNTEFKNSFPSASHSSYAECYKLDLNSVAVEIDCRPIGSRFWSQTVEPAWDHLISYPLHSEEERRDMFKMFLDEPPAARG</sequence>
<dbReference type="RefSeq" id="WP_149113243.1">
    <property type="nucleotide sequence ID" value="NZ_CP042425.1"/>
</dbReference>
<dbReference type="EMBL" id="CP042425">
    <property type="protein sequence ID" value="QEL18784.1"/>
    <property type="molecule type" value="Genomic_DNA"/>
</dbReference>
<protein>
    <submittedName>
        <fullName evidence="1">Uncharacterized protein</fullName>
    </submittedName>
</protein>
<name>A0A5C1ANJ1_9BACT</name>
<gene>
    <name evidence="1" type="ORF">PX52LOC_05823</name>
</gene>
<evidence type="ECO:0000313" key="2">
    <source>
        <dbReference type="Proteomes" id="UP000324974"/>
    </source>
</evidence>
<dbReference type="Proteomes" id="UP000324974">
    <property type="component" value="Chromosome"/>
</dbReference>
<dbReference type="OrthoDB" id="8442303at2"/>
<organism evidence="1 2">
    <name type="scientific">Limnoglobus roseus</name>
    <dbReference type="NCBI Taxonomy" id="2598579"/>
    <lineage>
        <taxon>Bacteria</taxon>
        <taxon>Pseudomonadati</taxon>
        <taxon>Planctomycetota</taxon>
        <taxon>Planctomycetia</taxon>
        <taxon>Gemmatales</taxon>
        <taxon>Gemmataceae</taxon>
        <taxon>Limnoglobus</taxon>
    </lineage>
</organism>
<accession>A0A5C1ANJ1</accession>
<evidence type="ECO:0000313" key="1">
    <source>
        <dbReference type="EMBL" id="QEL18784.1"/>
    </source>
</evidence>
<dbReference type="KEGG" id="lrs:PX52LOC_05823"/>
<keyword evidence="2" id="KW-1185">Reference proteome</keyword>